<keyword evidence="8 11" id="KW-0472">Membrane</keyword>
<comment type="function">
    <text evidence="11">Part of the Sec protein translocase complex. Interacts with the SecYEG preprotein conducting channel. SecDF uses the proton motive force (PMF) to complete protein translocation after the ATP-dependent function of SecA.</text>
</comment>
<dbReference type="Pfam" id="PF13721">
    <property type="entry name" value="SecD-TM1"/>
    <property type="match status" value="1"/>
</dbReference>
<comment type="caution">
    <text evidence="16">The sequence shown here is derived from an EMBL/GenBank/DDBJ whole genome shotgun (WGS) entry which is preliminary data.</text>
</comment>
<feature type="transmembrane region" description="Helical" evidence="11">
    <location>
        <begin position="585"/>
        <end position="608"/>
    </location>
</feature>
<dbReference type="AlphaFoldDB" id="A0A844NZ21"/>
<dbReference type="InterPro" id="IPR055344">
    <property type="entry name" value="SecD_SecF_C_bact"/>
</dbReference>
<evidence type="ECO:0000256" key="1">
    <source>
        <dbReference type="ARBA" id="ARBA00004651"/>
    </source>
</evidence>
<comment type="similarity">
    <text evidence="9 11">Belongs to the SecD/SecF family. SecD subfamily.</text>
</comment>
<dbReference type="Gene3D" id="3.30.70.3400">
    <property type="match status" value="2"/>
</dbReference>
<dbReference type="InterPro" id="IPR022646">
    <property type="entry name" value="SecD/SecF_CS"/>
</dbReference>
<feature type="domain" description="Protein export membrane protein SecD/SecF C-terminal" evidence="12">
    <location>
        <begin position="436"/>
        <end position="597"/>
    </location>
</feature>
<feature type="domain" description="SecDF P1 head subdomain" evidence="15">
    <location>
        <begin position="309"/>
        <end position="434"/>
    </location>
</feature>
<dbReference type="GO" id="GO:0043952">
    <property type="term" value="P:protein transport by the Sec complex"/>
    <property type="evidence" value="ECO:0007669"/>
    <property type="project" value="UniProtKB-UniRule"/>
</dbReference>
<feature type="transmembrane region" description="Helical" evidence="11">
    <location>
        <begin position="480"/>
        <end position="500"/>
    </location>
</feature>
<dbReference type="GO" id="GO:0065002">
    <property type="term" value="P:intracellular protein transmembrane transport"/>
    <property type="evidence" value="ECO:0007669"/>
    <property type="project" value="UniProtKB-UniRule"/>
</dbReference>
<dbReference type="NCBIfam" id="TIGR01129">
    <property type="entry name" value="secD"/>
    <property type="match status" value="1"/>
</dbReference>
<comment type="subunit">
    <text evidence="11">Forms a complex with SecF. Part of the essential Sec protein translocation apparatus which comprises SecA, SecYEG and auxiliary proteins SecDF-YajC and YidC.</text>
</comment>
<dbReference type="Gene3D" id="3.30.1360.200">
    <property type="match status" value="1"/>
</dbReference>
<dbReference type="InterPro" id="IPR048631">
    <property type="entry name" value="SecD_1st"/>
</dbReference>
<evidence type="ECO:0000313" key="17">
    <source>
        <dbReference type="Proteomes" id="UP000448038"/>
    </source>
</evidence>
<keyword evidence="4 11" id="KW-0812">Transmembrane</keyword>
<dbReference type="Pfam" id="PF07549">
    <property type="entry name" value="Sec_GG"/>
    <property type="match status" value="1"/>
</dbReference>
<protein>
    <recommendedName>
        <fullName evidence="10 11">Protein translocase subunit SecD</fullName>
    </recommendedName>
</protein>
<evidence type="ECO:0000259" key="12">
    <source>
        <dbReference type="Pfam" id="PF02355"/>
    </source>
</evidence>
<feature type="transmembrane region" description="Helical" evidence="11">
    <location>
        <begin position="506"/>
        <end position="528"/>
    </location>
</feature>
<organism evidence="16 17">
    <name type="scientific">Aliivibrio fischeri</name>
    <name type="common">Vibrio fischeri</name>
    <dbReference type="NCBI Taxonomy" id="668"/>
    <lineage>
        <taxon>Bacteria</taxon>
        <taxon>Pseudomonadati</taxon>
        <taxon>Pseudomonadota</taxon>
        <taxon>Gammaproteobacteria</taxon>
        <taxon>Vibrionales</taxon>
        <taxon>Vibrionaceae</taxon>
        <taxon>Aliivibrio</taxon>
    </lineage>
</organism>
<dbReference type="InterPro" id="IPR054384">
    <property type="entry name" value="SecDF_P1_head"/>
</dbReference>
<feature type="domain" description="SecD export protein N-terminal TM" evidence="13">
    <location>
        <begin position="2"/>
        <end position="103"/>
    </location>
</feature>
<dbReference type="PANTHER" id="PTHR30081">
    <property type="entry name" value="PROTEIN-EXPORT MEMBRANE PROTEIN SEC"/>
    <property type="match status" value="1"/>
</dbReference>
<dbReference type="GO" id="GO:0005886">
    <property type="term" value="C:plasma membrane"/>
    <property type="evidence" value="ECO:0007669"/>
    <property type="project" value="UniProtKB-SubCell"/>
</dbReference>
<dbReference type="NCBIfam" id="TIGR00916">
    <property type="entry name" value="2A0604s01"/>
    <property type="match status" value="1"/>
</dbReference>
<comment type="caution">
    <text evidence="11">Lacks conserved residue(s) required for the propagation of feature annotation.</text>
</comment>
<sequence length="618" mass="67015">MLNRFPLWKYLMVVSVLLISALYALPNLYGEDPAVQITGSRGTEVQTSTLDVVAENLKNNDIDYKSIAFENGSVLVRFNDTDSQISARDIINESLGKDYVVALNLAPLTPDWLTSIGAAPMKLGLDLRGGVHFLMEVDMDAAMSKLIGQQEESFRTDLREAKIRYRAIRDSGKDSVEVVLRSEEQLAEAKKVLSDAHRDMTFVESESNGQFKLIATFTEQRLQEIRNYAVEQNITIIRNRVNELGVAEPLVQRQGASRIVVELPGVQDTARAKEILGATATLEFREVDDKADLAAAASGRAPAGSEIKEDRNGRPVVLKKRIILGGASITDASSSADEYGRPQVNISLDSEGGSKMTAFSRKNIGKLMATVFTEYKDSGRRTPEGRVILSKTEEVINQATIQSALGRSFRITGIDSQAEAHNLALLLRAGALIAPISIVEERTIGPSMGQQNIDMGILACIWGMVAVMIFTLVYYRGFGLVANLALMANLVLIIGVMSMIPGATMTLPGIAGIVLTVGMAVDANVLIFERIREELRDGRNPQQAIHQGYANAFSTIADANITTLITAIILFAVGTGAIKGFAVTLSIGILTSMFTAIVGTRCVINLVYGGKRVDKLSI</sequence>
<feature type="transmembrane region" description="Helical" evidence="11">
    <location>
        <begin position="455"/>
        <end position="475"/>
    </location>
</feature>
<keyword evidence="3 11" id="KW-1003">Cell membrane</keyword>
<comment type="subcellular location">
    <subcellularLocation>
        <location evidence="1 11">Cell membrane</location>
        <topology evidence="1 11">Multi-pass membrane protein</topology>
    </subcellularLocation>
</comment>
<evidence type="ECO:0000313" key="16">
    <source>
        <dbReference type="EMBL" id="MUK48345.1"/>
    </source>
</evidence>
<keyword evidence="2 11" id="KW-0813">Transport</keyword>
<dbReference type="Pfam" id="PF21760">
    <property type="entry name" value="SecD_1st"/>
    <property type="match status" value="1"/>
</dbReference>
<reference evidence="16 17" key="1">
    <citation type="submission" date="2019-11" db="EMBL/GenBank/DDBJ databases">
        <title>Using colonization assays and comparative genomics to discover symbiosis behaviors and factors in Vibrio fischeri.</title>
        <authorList>
            <person name="Bongrand C."/>
            <person name="Moriano-Gutierrez S."/>
            <person name="Arevalo P."/>
            <person name="Mcfall-Ngai M."/>
            <person name="Visick K."/>
            <person name="Polz M.F."/>
            <person name="Ruby E.G."/>
        </authorList>
    </citation>
    <scope>NUCLEOTIDE SEQUENCE [LARGE SCALE GENOMIC DNA]</scope>
    <source>
        <strain evidence="17">emors.4.1</strain>
    </source>
</reference>
<dbReference type="Gene3D" id="1.20.1640.10">
    <property type="entry name" value="Multidrug efflux transporter AcrB transmembrane domain"/>
    <property type="match status" value="1"/>
</dbReference>
<dbReference type="Pfam" id="PF02355">
    <property type="entry name" value="SecD_SecF_C"/>
    <property type="match status" value="1"/>
</dbReference>
<dbReference type="Pfam" id="PF22599">
    <property type="entry name" value="SecDF_P1_head"/>
    <property type="match status" value="1"/>
</dbReference>
<keyword evidence="5 11" id="KW-0653">Protein transport</keyword>
<dbReference type="InterPro" id="IPR027398">
    <property type="entry name" value="SecD-TM"/>
</dbReference>
<evidence type="ECO:0000256" key="8">
    <source>
        <dbReference type="ARBA" id="ARBA00023136"/>
    </source>
</evidence>
<evidence type="ECO:0000259" key="13">
    <source>
        <dbReference type="Pfam" id="PF13721"/>
    </source>
</evidence>
<dbReference type="EMBL" id="WOBN01000009">
    <property type="protein sequence ID" value="MUK48345.1"/>
    <property type="molecule type" value="Genomic_DNA"/>
</dbReference>
<evidence type="ECO:0000256" key="10">
    <source>
        <dbReference type="ARBA" id="ARBA00068220"/>
    </source>
</evidence>
<feature type="domain" description="Protein translocase subunit SecDF P1" evidence="14">
    <location>
        <begin position="230"/>
        <end position="289"/>
    </location>
</feature>
<dbReference type="FunFam" id="3.30.70.3400:FF:000003">
    <property type="entry name" value="Preprotein translocase subunit SecD"/>
    <property type="match status" value="1"/>
</dbReference>
<dbReference type="FunFam" id="1.20.1640.10:FF:000004">
    <property type="entry name" value="Protein translocase subunit SecD"/>
    <property type="match status" value="1"/>
</dbReference>
<keyword evidence="7 11" id="KW-0811">Translocation</keyword>
<evidence type="ECO:0000256" key="3">
    <source>
        <dbReference type="ARBA" id="ARBA00022475"/>
    </source>
</evidence>
<accession>A0A844NZ21</accession>
<dbReference type="InterPro" id="IPR022813">
    <property type="entry name" value="SecD/SecF_arch_bac"/>
</dbReference>
<dbReference type="Gene3D" id="3.30.70.260">
    <property type="match status" value="1"/>
</dbReference>
<name>A0A844NZ21_ALIFS</name>
<dbReference type="Proteomes" id="UP000448038">
    <property type="component" value="Unassembled WGS sequence"/>
</dbReference>
<evidence type="ECO:0000256" key="4">
    <source>
        <dbReference type="ARBA" id="ARBA00022692"/>
    </source>
</evidence>
<evidence type="ECO:0000256" key="9">
    <source>
        <dbReference type="ARBA" id="ARBA00060774"/>
    </source>
</evidence>
<dbReference type="InterPro" id="IPR005791">
    <property type="entry name" value="SecD"/>
</dbReference>
<dbReference type="GO" id="GO:0015450">
    <property type="term" value="F:protein-transporting ATPase activity"/>
    <property type="evidence" value="ECO:0007669"/>
    <property type="project" value="InterPro"/>
</dbReference>
<feature type="transmembrane region" description="Helical" evidence="11">
    <location>
        <begin position="549"/>
        <end position="573"/>
    </location>
</feature>
<evidence type="ECO:0000256" key="2">
    <source>
        <dbReference type="ARBA" id="ARBA00022448"/>
    </source>
</evidence>
<keyword evidence="6 11" id="KW-1133">Transmembrane helix</keyword>
<dbReference type="InterPro" id="IPR048634">
    <property type="entry name" value="SecD_SecF_C"/>
</dbReference>
<dbReference type="FunFam" id="3.30.1360.200:FF:000001">
    <property type="entry name" value="Protein translocase subunit SecD"/>
    <property type="match status" value="1"/>
</dbReference>
<gene>
    <name evidence="11 16" type="primary">secD</name>
    <name evidence="16" type="ORF">GNP88_03980</name>
</gene>
<evidence type="ECO:0000256" key="5">
    <source>
        <dbReference type="ARBA" id="ARBA00022927"/>
    </source>
</evidence>
<dbReference type="PANTHER" id="PTHR30081:SF1">
    <property type="entry name" value="PROTEIN TRANSLOCASE SUBUNIT SECD"/>
    <property type="match status" value="1"/>
</dbReference>
<evidence type="ECO:0000259" key="15">
    <source>
        <dbReference type="Pfam" id="PF22599"/>
    </source>
</evidence>
<dbReference type="SUPFAM" id="SSF82866">
    <property type="entry name" value="Multidrug efflux transporter AcrB transmembrane domain"/>
    <property type="match status" value="1"/>
</dbReference>
<proteinExistence type="inferred from homology"/>
<evidence type="ECO:0000256" key="6">
    <source>
        <dbReference type="ARBA" id="ARBA00022989"/>
    </source>
</evidence>
<evidence type="ECO:0000256" key="7">
    <source>
        <dbReference type="ARBA" id="ARBA00023010"/>
    </source>
</evidence>
<dbReference type="RefSeq" id="WP_367190852.1">
    <property type="nucleotide sequence ID" value="NZ_WOBN01000009.1"/>
</dbReference>
<evidence type="ECO:0000256" key="11">
    <source>
        <dbReference type="HAMAP-Rule" id="MF_01463"/>
    </source>
</evidence>
<dbReference type="HAMAP" id="MF_01463_B">
    <property type="entry name" value="SecD_B"/>
    <property type="match status" value="1"/>
</dbReference>
<evidence type="ECO:0000259" key="14">
    <source>
        <dbReference type="Pfam" id="PF21760"/>
    </source>
</evidence>
<dbReference type="GO" id="GO:0006605">
    <property type="term" value="P:protein targeting"/>
    <property type="evidence" value="ECO:0007669"/>
    <property type="project" value="UniProtKB-UniRule"/>
</dbReference>